<sequence>MTGQLKLSRGSEVRFPSTTWRTAAGRRGASAAHVRVLGRGVDLKRCDSAVAQRSPVDSRGEMVGVVACGSVSSIKALWETRIKKRKEEQEQRKNARGGATDRLGVRVWEDRVVLARLKEKLQTKDGRLVLQVENEEWKSLPGCLAQLSQVQEWQIHRAGLLKIPHFISSFQNLLVLDLSRNTLSEIPEQIGKLTRLRELMLSCNRIQFVPAELSGCESLERLDLAMNRDLNELPDQLRNLTRLQHLDLSMNDFSVLPACVVSLPALRWLDVGGNRLQHLPEDIHRMESLHTLWLQRNQLEKIPDNISRMESLDTLVLSGNRLRDIPALMEGMSNLRFVNFRDNPLALDLTLYPKIPAEDGEDEEDREMFGREFMQMYIRVSRERAHAALNEHRVTQ</sequence>
<protein>
    <recommendedName>
        <fullName evidence="7">Leucine-rich repeat-containing protein 39</fullName>
    </recommendedName>
    <alternativeName>
        <fullName evidence="8">Myosin-interacting M-band-associated stress-responsive protein</fullName>
    </alternativeName>
</protein>
<dbReference type="Pfam" id="PF00560">
    <property type="entry name" value="LRR_1"/>
    <property type="match status" value="1"/>
</dbReference>
<dbReference type="AlphaFoldDB" id="A0A8C6M023"/>
<dbReference type="InterPro" id="IPR032675">
    <property type="entry name" value="LRR_dom_sf"/>
</dbReference>
<dbReference type="Gene3D" id="3.80.10.10">
    <property type="entry name" value="Ribonuclease Inhibitor"/>
    <property type="match status" value="2"/>
</dbReference>
<dbReference type="GeneTree" id="ENSGT00940000158998"/>
<dbReference type="RefSeq" id="XP_015830044.1">
    <property type="nucleotide sequence ID" value="XM_015974558.3"/>
</dbReference>
<dbReference type="GO" id="GO:0045214">
    <property type="term" value="P:sarcomere organization"/>
    <property type="evidence" value="ECO:0007669"/>
    <property type="project" value="Ensembl"/>
</dbReference>
<gene>
    <name evidence="10" type="primary">LRRC39</name>
    <name evidence="9" type="synonym">lrrc39</name>
    <name evidence="9" type="ORF">G4P62_017728</name>
</gene>
<dbReference type="EMBL" id="JAAVVJ010000017">
    <property type="protein sequence ID" value="KAF7203368.1"/>
    <property type="molecule type" value="Genomic_DNA"/>
</dbReference>
<comment type="subcellular location">
    <subcellularLocation>
        <location evidence="5">Cytoplasm</location>
        <location evidence="5">Myofibril</location>
        <location evidence="5">Sarcomere</location>
        <location evidence="5">M line</location>
    </subcellularLocation>
</comment>
<dbReference type="SMART" id="SM00369">
    <property type="entry name" value="LRR_TYP"/>
    <property type="match status" value="6"/>
</dbReference>
<keyword evidence="4" id="KW-0514">Muscle protein</keyword>
<accession>A0A8C6M023</accession>
<evidence type="ECO:0000313" key="9">
    <source>
        <dbReference type="EMBL" id="KAF7203368.1"/>
    </source>
</evidence>
<evidence type="ECO:0000256" key="6">
    <source>
        <dbReference type="ARBA" id="ARBA00049587"/>
    </source>
</evidence>
<dbReference type="CTD" id="127495"/>
<evidence type="ECO:0000256" key="5">
    <source>
        <dbReference type="ARBA" id="ARBA00037833"/>
    </source>
</evidence>
<dbReference type="SUPFAM" id="SSF52058">
    <property type="entry name" value="L domain-like"/>
    <property type="match status" value="1"/>
</dbReference>
<dbReference type="InterPro" id="IPR050216">
    <property type="entry name" value="LRR_domain-containing"/>
</dbReference>
<reference evidence="10" key="2">
    <citation type="submission" date="2025-05" db="UniProtKB">
        <authorList>
            <consortium name="Ensembl"/>
        </authorList>
    </citation>
    <scope>IDENTIFICATION</scope>
</reference>
<dbReference type="Pfam" id="PF13855">
    <property type="entry name" value="LRR_8"/>
    <property type="match status" value="2"/>
</dbReference>
<evidence type="ECO:0000256" key="2">
    <source>
        <dbReference type="ARBA" id="ARBA00022614"/>
    </source>
</evidence>
<dbReference type="SMART" id="SM00364">
    <property type="entry name" value="LRR_BAC"/>
    <property type="match status" value="5"/>
</dbReference>
<dbReference type="Proteomes" id="UP000822369">
    <property type="component" value="Chromosome 17"/>
</dbReference>
<evidence type="ECO:0000256" key="1">
    <source>
        <dbReference type="ARBA" id="ARBA00022490"/>
    </source>
</evidence>
<evidence type="ECO:0000256" key="4">
    <source>
        <dbReference type="ARBA" id="ARBA00023179"/>
    </source>
</evidence>
<evidence type="ECO:0000313" key="10">
    <source>
        <dbReference type="Ensembl" id="ENSNFUP00015029203.1"/>
    </source>
</evidence>
<dbReference type="PANTHER" id="PTHR48051">
    <property type="match status" value="1"/>
</dbReference>
<keyword evidence="11" id="KW-1185">Reference proteome</keyword>
<dbReference type="GeneID" id="107395231"/>
<proteinExistence type="predicted"/>
<dbReference type="InterPro" id="IPR001611">
    <property type="entry name" value="Leu-rich_rpt"/>
</dbReference>
<dbReference type="Ensembl" id="ENSNFUT00015030504.1">
    <property type="protein sequence ID" value="ENSNFUP00015029203.1"/>
    <property type="gene ID" value="ENSNFUG00015014166.1"/>
</dbReference>
<keyword evidence="1" id="KW-0963">Cytoplasm</keyword>
<comment type="function">
    <text evidence="6">Component of the sarcomeric M-band which plays a role in myocyte response to biomechanical stress. May regulate expression of other M-band proteins via an SRF-dependent pathway. Important for normal contractile function in heart.</text>
</comment>
<dbReference type="InterPro" id="IPR003591">
    <property type="entry name" value="Leu-rich_rpt_typical-subtyp"/>
</dbReference>
<dbReference type="Proteomes" id="UP000694548">
    <property type="component" value="Unassembled WGS sequence"/>
</dbReference>
<reference evidence="9" key="1">
    <citation type="submission" date="2020-03" db="EMBL/GenBank/DDBJ databases">
        <title>Intra-Species Differences in Population Size shape Life History and Genome Evolution.</title>
        <authorList>
            <person name="Willemsen D."/>
            <person name="Cui R."/>
            <person name="Valenzano D.R."/>
        </authorList>
    </citation>
    <scope>NUCLEOTIDE SEQUENCE</scope>
    <source>
        <strain evidence="9">GRZ</strain>
        <tissue evidence="9">Whole</tissue>
    </source>
</reference>
<dbReference type="PROSITE" id="PS51450">
    <property type="entry name" value="LRR"/>
    <property type="match status" value="3"/>
</dbReference>
<evidence type="ECO:0000313" key="11">
    <source>
        <dbReference type="Proteomes" id="UP000694548"/>
    </source>
</evidence>
<organism evidence="10 11">
    <name type="scientific">Nothobranchius furzeri</name>
    <name type="common">Turquoise killifish</name>
    <dbReference type="NCBI Taxonomy" id="105023"/>
    <lineage>
        <taxon>Eukaryota</taxon>
        <taxon>Metazoa</taxon>
        <taxon>Chordata</taxon>
        <taxon>Craniata</taxon>
        <taxon>Vertebrata</taxon>
        <taxon>Euteleostomi</taxon>
        <taxon>Actinopterygii</taxon>
        <taxon>Neopterygii</taxon>
        <taxon>Teleostei</taxon>
        <taxon>Neoteleostei</taxon>
        <taxon>Acanthomorphata</taxon>
        <taxon>Ovalentaria</taxon>
        <taxon>Atherinomorphae</taxon>
        <taxon>Cyprinodontiformes</taxon>
        <taxon>Nothobranchiidae</taxon>
        <taxon>Nothobranchius</taxon>
    </lineage>
</organism>
<dbReference type="OMA" id="DMPALEW"/>
<name>A0A8C6M023_NOTFU</name>
<keyword evidence="2" id="KW-0433">Leucine-rich repeat</keyword>
<dbReference type="OrthoDB" id="442066at2759"/>
<keyword evidence="3" id="KW-0677">Repeat</keyword>
<dbReference type="KEGG" id="nfu:107395231"/>
<evidence type="ECO:0000256" key="7">
    <source>
        <dbReference type="ARBA" id="ARBA00049732"/>
    </source>
</evidence>
<evidence type="ECO:0000256" key="8">
    <source>
        <dbReference type="ARBA" id="ARBA00049815"/>
    </source>
</evidence>
<dbReference type="GO" id="GO:0031430">
    <property type="term" value="C:M band"/>
    <property type="evidence" value="ECO:0007669"/>
    <property type="project" value="UniProtKB-SubCell"/>
</dbReference>
<dbReference type="GO" id="GO:0055008">
    <property type="term" value="P:cardiac muscle tissue morphogenesis"/>
    <property type="evidence" value="ECO:0007669"/>
    <property type="project" value="Ensembl"/>
</dbReference>
<evidence type="ECO:0000256" key="3">
    <source>
        <dbReference type="ARBA" id="ARBA00022737"/>
    </source>
</evidence>
<dbReference type="GO" id="GO:0060047">
    <property type="term" value="P:heart contraction"/>
    <property type="evidence" value="ECO:0007669"/>
    <property type="project" value="Ensembl"/>
</dbReference>
<dbReference type="PANTHER" id="PTHR48051:SF2">
    <property type="entry name" value="LEUCINE RICH REPEAT CONTAINING 39"/>
    <property type="match status" value="1"/>
</dbReference>